<evidence type="ECO:0000256" key="1">
    <source>
        <dbReference type="ARBA" id="ARBA00004123"/>
    </source>
</evidence>
<evidence type="ECO:0000256" key="6">
    <source>
        <dbReference type="ARBA" id="ARBA00022723"/>
    </source>
</evidence>
<gene>
    <name evidence="13" type="ORF">M8C21_004701</name>
</gene>
<proteinExistence type="inferred from homology"/>
<evidence type="ECO:0000256" key="7">
    <source>
        <dbReference type="ARBA" id="ARBA00022837"/>
    </source>
</evidence>
<keyword evidence="8" id="KW-0446">Lipid-binding</keyword>
<dbReference type="GO" id="GO:0008289">
    <property type="term" value="F:lipid binding"/>
    <property type="evidence" value="ECO:0007669"/>
    <property type="project" value="UniProtKB-KW"/>
</dbReference>
<evidence type="ECO:0000259" key="12">
    <source>
        <dbReference type="PROSITE" id="PS50004"/>
    </source>
</evidence>
<keyword evidence="14" id="KW-1185">Reference proteome</keyword>
<dbReference type="PANTHER" id="PTHR45933">
    <property type="entry name" value="PROTEIN C2-DOMAIN ABA-RELATED 4"/>
    <property type="match status" value="1"/>
</dbReference>
<dbReference type="Proteomes" id="UP001206925">
    <property type="component" value="Unassembled WGS sequence"/>
</dbReference>
<dbReference type="Gene3D" id="2.60.40.150">
    <property type="entry name" value="C2 domain"/>
    <property type="match status" value="1"/>
</dbReference>
<dbReference type="PROSITE" id="PS50004">
    <property type="entry name" value="C2"/>
    <property type="match status" value="1"/>
</dbReference>
<evidence type="ECO:0000256" key="5">
    <source>
        <dbReference type="ARBA" id="ARBA00022682"/>
    </source>
</evidence>
<dbReference type="PANTHER" id="PTHR45933:SF27">
    <property type="entry name" value="C2 DOMAIN-CONTAINING PROTEIN"/>
    <property type="match status" value="1"/>
</dbReference>
<dbReference type="GO" id="GO:0005096">
    <property type="term" value="F:GTPase activator activity"/>
    <property type="evidence" value="ECO:0007669"/>
    <property type="project" value="UniProtKB-KW"/>
</dbReference>
<dbReference type="SMART" id="SM00239">
    <property type="entry name" value="C2"/>
    <property type="match status" value="1"/>
</dbReference>
<comment type="subcellular location">
    <subcellularLocation>
        <location evidence="2">Cell membrane</location>
    </subcellularLocation>
    <subcellularLocation>
        <location evidence="1">Nucleus</location>
    </subcellularLocation>
</comment>
<dbReference type="InterPro" id="IPR000008">
    <property type="entry name" value="C2_dom"/>
</dbReference>
<dbReference type="GO" id="GO:0005634">
    <property type="term" value="C:nucleus"/>
    <property type="evidence" value="ECO:0007669"/>
    <property type="project" value="UniProtKB-SubCell"/>
</dbReference>
<keyword evidence="10" id="KW-0539">Nucleus</keyword>
<evidence type="ECO:0000313" key="13">
    <source>
        <dbReference type="EMBL" id="KAI7740174.1"/>
    </source>
</evidence>
<keyword evidence="5" id="KW-0938">Abscisic acid signaling pathway</keyword>
<evidence type="ECO:0000313" key="14">
    <source>
        <dbReference type="Proteomes" id="UP001206925"/>
    </source>
</evidence>
<evidence type="ECO:0000256" key="10">
    <source>
        <dbReference type="ARBA" id="ARBA00023242"/>
    </source>
</evidence>
<dbReference type="GO" id="GO:0005886">
    <property type="term" value="C:plasma membrane"/>
    <property type="evidence" value="ECO:0007669"/>
    <property type="project" value="UniProtKB-SubCell"/>
</dbReference>
<evidence type="ECO:0000256" key="2">
    <source>
        <dbReference type="ARBA" id="ARBA00004236"/>
    </source>
</evidence>
<reference evidence="13" key="1">
    <citation type="submission" date="2022-06" db="EMBL/GenBank/DDBJ databases">
        <title>Uncovering the hologenomic basis of an extraordinary plant invasion.</title>
        <authorList>
            <person name="Bieker V.C."/>
            <person name="Martin M.D."/>
            <person name="Gilbert T."/>
            <person name="Hodgins K."/>
            <person name="Battlay P."/>
            <person name="Petersen B."/>
            <person name="Wilson J."/>
        </authorList>
    </citation>
    <scope>NUCLEOTIDE SEQUENCE</scope>
    <source>
        <strain evidence="13">AA19_3_7</strain>
        <tissue evidence="13">Leaf</tissue>
    </source>
</reference>
<dbReference type="AlphaFoldDB" id="A0AAD5CEV5"/>
<keyword evidence="6" id="KW-0479">Metal-binding</keyword>
<dbReference type="SUPFAM" id="SSF49562">
    <property type="entry name" value="C2 domain (Calcium/lipid-binding domain, CaLB)"/>
    <property type="match status" value="1"/>
</dbReference>
<evidence type="ECO:0000256" key="11">
    <source>
        <dbReference type="ARBA" id="ARBA00024037"/>
    </source>
</evidence>
<dbReference type="GO" id="GO:0046872">
    <property type="term" value="F:metal ion binding"/>
    <property type="evidence" value="ECO:0007669"/>
    <property type="project" value="UniProtKB-KW"/>
</dbReference>
<name>A0AAD5CEV5_AMBAR</name>
<accession>A0AAD5CEV5</accession>
<organism evidence="13 14">
    <name type="scientific">Ambrosia artemisiifolia</name>
    <name type="common">Common ragweed</name>
    <dbReference type="NCBI Taxonomy" id="4212"/>
    <lineage>
        <taxon>Eukaryota</taxon>
        <taxon>Viridiplantae</taxon>
        <taxon>Streptophyta</taxon>
        <taxon>Embryophyta</taxon>
        <taxon>Tracheophyta</taxon>
        <taxon>Spermatophyta</taxon>
        <taxon>Magnoliopsida</taxon>
        <taxon>eudicotyledons</taxon>
        <taxon>Gunneridae</taxon>
        <taxon>Pentapetalae</taxon>
        <taxon>asterids</taxon>
        <taxon>campanulids</taxon>
        <taxon>Asterales</taxon>
        <taxon>Asteraceae</taxon>
        <taxon>Asteroideae</taxon>
        <taxon>Heliantheae alliance</taxon>
        <taxon>Heliantheae</taxon>
        <taxon>Ambrosia</taxon>
    </lineage>
</organism>
<evidence type="ECO:0000256" key="8">
    <source>
        <dbReference type="ARBA" id="ARBA00023121"/>
    </source>
</evidence>
<evidence type="ECO:0000256" key="9">
    <source>
        <dbReference type="ARBA" id="ARBA00023136"/>
    </source>
</evidence>
<sequence>MDNLLGLLRIRIIRGKNLVIRDFRSSDPYCILRLGDQRLKTRVIYRSLNPVWDEELTLSVENLDLPVELMVYDHDTFSRDDEMGDADIDIHPLLEAQKMHQDSSTIPNGTILKRVEPSEENCLSEESCITWRAGTISQNMHLRLRNVESGVIELELHWIDLAGANNP</sequence>
<dbReference type="EMBL" id="JAMZMK010008497">
    <property type="protein sequence ID" value="KAI7740174.1"/>
    <property type="molecule type" value="Genomic_DNA"/>
</dbReference>
<dbReference type="Pfam" id="PF00168">
    <property type="entry name" value="C2"/>
    <property type="match status" value="1"/>
</dbReference>
<comment type="similarity">
    <text evidence="11">Belongs to the plant CAR protein family.</text>
</comment>
<keyword evidence="7" id="KW-0106">Calcium</keyword>
<dbReference type="GO" id="GO:0009738">
    <property type="term" value="P:abscisic acid-activated signaling pathway"/>
    <property type="evidence" value="ECO:0007669"/>
    <property type="project" value="UniProtKB-KW"/>
</dbReference>
<comment type="caution">
    <text evidence="13">The sequence shown here is derived from an EMBL/GenBank/DDBJ whole genome shotgun (WGS) entry which is preliminary data.</text>
</comment>
<feature type="domain" description="C2" evidence="12">
    <location>
        <begin position="1"/>
        <end position="103"/>
    </location>
</feature>
<keyword evidence="4" id="KW-1003">Cell membrane</keyword>
<dbReference type="InterPro" id="IPR044562">
    <property type="entry name" value="CAR1-11"/>
</dbReference>
<keyword evidence="9" id="KW-0472">Membrane</keyword>
<protein>
    <recommendedName>
        <fullName evidence="12">C2 domain-containing protein</fullName>
    </recommendedName>
</protein>
<evidence type="ECO:0000256" key="4">
    <source>
        <dbReference type="ARBA" id="ARBA00022475"/>
    </source>
</evidence>
<keyword evidence="3" id="KW-0343">GTPase activation</keyword>
<dbReference type="CDD" id="cd04038">
    <property type="entry name" value="C2_ArfGAP"/>
    <property type="match status" value="1"/>
</dbReference>
<dbReference type="InterPro" id="IPR035892">
    <property type="entry name" value="C2_domain_sf"/>
</dbReference>
<evidence type="ECO:0000256" key="3">
    <source>
        <dbReference type="ARBA" id="ARBA00022468"/>
    </source>
</evidence>